<dbReference type="SMART" id="SM00091">
    <property type="entry name" value="PAS"/>
    <property type="match status" value="3"/>
</dbReference>
<dbReference type="Proteomes" id="UP000318741">
    <property type="component" value="Chromosome"/>
</dbReference>
<dbReference type="Pfam" id="PF02518">
    <property type="entry name" value="HATPase_c"/>
    <property type="match status" value="1"/>
</dbReference>
<keyword evidence="21" id="KW-1185">Reference proteome</keyword>
<evidence type="ECO:0000259" key="18">
    <source>
        <dbReference type="PROSITE" id="PS50112"/>
    </source>
</evidence>
<dbReference type="SUPFAM" id="SSF52172">
    <property type="entry name" value="CheY-like"/>
    <property type="match status" value="2"/>
</dbReference>
<feature type="compositionally biased region" description="Polar residues" evidence="15">
    <location>
        <begin position="1088"/>
        <end position="1098"/>
    </location>
</feature>
<comment type="catalytic activity">
    <reaction evidence="1">
        <text>ATP + protein L-histidine = ADP + protein N-phospho-L-histidine.</text>
        <dbReference type="EC" id="2.7.13.3"/>
    </reaction>
</comment>
<feature type="domain" description="PAC" evidence="19">
    <location>
        <begin position="644"/>
        <end position="696"/>
    </location>
</feature>
<dbReference type="SUPFAM" id="SSF47384">
    <property type="entry name" value="Homodimeric domain of signal transducing histidine kinase"/>
    <property type="match status" value="1"/>
</dbReference>
<dbReference type="InterPro" id="IPR036097">
    <property type="entry name" value="HisK_dim/P_sf"/>
</dbReference>
<dbReference type="Pfam" id="PF00072">
    <property type="entry name" value="Response_reg"/>
    <property type="match status" value="2"/>
</dbReference>
<dbReference type="PROSITE" id="PS50112">
    <property type="entry name" value="PAS"/>
    <property type="match status" value="1"/>
</dbReference>
<dbReference type="Pfam" id="PF00989">
    <property type="entry name" value="PAS"/>
    <property type="match status" value="1"/>
</dbReference>
<dbReference type="FunFam" id="3.30.565.10:FF:000006">
    <property type="entry name" value="Sensor histidine kinase WalK"/>
    <property type="match status" value="1"/>
</dbReference>
<dbReference type="GO" id="GO:0000155">
    <property type="term" value="F:phosphorelay sensor kinase activity"/>
    <property type="evidence" value="ECO:0007669"/>
    <property type="project" value="InterPro"/>
</dbReference>
<comment type="subcellular location">
    <subcellularLocation>
        <location evidence="2">Cell inner membrane</location>
        <topology evidence="2">Multi-pass membrane protein</topology>
    </subcellularLocation>
</comment>
<dbReference type="SMART" id="SM00086">
    <property type="entry name" value="PAC"/>
    <property type="match status" value="3"/>
</dbReference>
<feature type="domain" description="PAC" evidence="19">
    <location>
        <begin position="516"/>
        <end position="568"/>
    </location>
</feature>
<dbReference type="CDD" id="cd00082">
    <property type="entry name" value="HisKA"/>
    <property type="match status" value="1"/>
</dbReference>
<keyword evidence="11" id="KW-0418">Kinase</keyword>
<dbReference type="PROSITE" id="PS50110">
    <property type="entry name" value="RESPONSE_REGULATORY"/>
    <property type="match status" value="2"/>
</dbReference>
<dbReference type="InterPro" id="IPR035965">
    <property type="entry name" value="PAS-like_dom_sf"/>
</dbReference>
<feature type="domain" description="PAC" evidence="19">
    <location>
        <begin position="219"/>
        <end position="269"/>
    </location>
</feature>
<evidence type="ECO:0000256" key="2">
    <source>
        <dbReference type="ARBA" id="ARBA00004429"/>
    </source>
</evidence>
<evidence type="ECO:0000256" key="14">
    <source>
        <dbReference type="PROSITE-ProRule" id="PRU00169"/>
    </source>
</evidence>
<gene>
    <name evidence="20" type="primary">pleC</name>
    <name evidence="20" type="ORF">CA12_10970</name>
</gene>
<dbReference type="RefSeq" id="WP_145357857.1">
    <property type="nucleotide sequence ID" value="NZ_CP036265.1"/>
</dbReference>
<accession>A0A517P6L8</accession>
<evidence type="ECO:0000256" key="9">
    <source>
        <dbReference type="ARBA" id="ARBA00022737"/>
    </source>
</evidence>
<feature type="domain" description="Histidine kinase" evidence="16">
    <location>
        <begin position="714"/>
        <end position="934"/>
    </location>
</feature>
<name>A0A517P6L8_9PLAN</name>
<evidence type="ECO:0000256" key="3">
    <source>
        <dbReference type="ARBA" id="ARBA00012438"/>
    </source>
</evidence>
<dbReference type="InterPro" id="IPR001789">
    <property type="entry name" value="Sig_transdc_resp-reg_receiver"/>
</dbReference>
<dbReference type="CDD" id="cd00075">
    <property type="entry name" value="HATPase"/>
    <property type="match status" value="1"/>
</dbReference>
<dbReference type="Pfam" id="PF00512">
    <property type="entry name" value="HisKA"/>
    <property type="match status" value="1"/>
</dbReference>
<dbReference type="InterPro" id="IPR013767">
    <property type="entry name" value="PAS_fold"/>
</dbReference>
<keyword evidence="8" id="KW-0812">Transmembrane</keyword>
<keyword evidence="10" id="KW-0547">Nucleotide-binding</keyword>
<evidence type="ECO:0000256" key="6">
    <source>
        <dbReference type="ARBA" id="ARBA00022553"/>
    </source>
</evidence>
<dbReference type="KEGG" id="acaf:CA12_10970"/>
<dbReference type="EMBL" id="CP036265">
    <property type="protein sequence ID" value="QDT15017.1"/>
    <property type="molecule type" value="Genomic_DNA"/>
</dbReference>
<evidence type="ECO:0000259" key="19">
    <source>
        <dbReference type="PROSITE" id="PS50113"/>
    </source>
</evidence>
<dbReference type="SMART" id="SM00448">
    <property type="entry name" value="REC"/>
    <property type="match status" value="2"/>
</dbReference>
<dbReference type="SUPFAM" id="SSF55785">
    <property type="entry name" value="PYP-like sensor domain (PAS domain)"/>
    <property type="match status" value="3"/>
</dbReference>
<dbReference type="PANTHER" id="PTHR43547">
    <property type="entry name" value="TWO-COMPONENT HISTIDINE KINASE"/>
    <property type="match status" value="1"/>
</dbReference>
<evidence type="ECO:0000256" key="13">
    <source>
        <dbReference type="ARBA" id="ARBA00023136"/>
    </source>
</evidence>
<evidence type="ECO:0000313" key="21">
    <source>
        <dbReference type="Proteomes" id="UP000318741"/>
    </source>
</evidence>
<dbReference type="Pfam" id="PF08447">
    <property type="entry name" value="PAS_3"/>
    <property type="match status" value="2"/>
</dbReference>
<dbReference type="Gene3D" id="3.30.565.10">
    <property type="entry name" value="Histidine kinase-like ATPase, C-terminal domain"/>
    <property type="match status" value="1"/>
</dbReference>
<reference evidence="20 21" key="1">
    <citation type="submission" date="2019-02" db="EMBL/GenBank/DDBJ databases">
        <title>Deep-cultivation of Planctomycetes and their phenomic and genomic characterization uncovers novel biology.</title>
        <authorList>
            <person name="Wiegand S."/>
            <person name="Jogler M."/>
            <person name="Boedeker C."/>
            <person name="Pinto D."/>
            <person name="Vollmers J."/>
            <person name="Rivas-Marin E."/>
            <person name="Kohn T."/>
            <person name="Peeters S.H."/>
            <person name="Heuer A."/>
            <person name="Rast P."/>
            <person name="Oberbeckmann S."/>
            <person name="Bunk B."/>
            <person name="Jeske O."/>
            <person name="Meyerdierks A."/>
            <person name="Storesund J.E."/>
            <person name="Kallscheuer N."/>
            <person name="Luecker S."/>
            <person name="Lage O.M."/>
            <person name="Pohl T."/>
            <person name="Merkel B.J."/>
            <person name="Hornburger P."/>
            <person name="Mueller R.-W."/>
            <person name="Bruemmer F."/>
            <person name="Labrenz M."/>
            <person name="Spormann A.M."/>
            <person name="Op den Camp H."/>
            <person name="Overmann J."/>
            <person name="Amann R."/>
            <person name="Jetten M.S.M."/>
            <person name="Mascher T."/>
            <person name="Medema M.H."/>
            <person name="Devos D.P."/>
            <person name="Kaster A.-K."/>
            <person name="Ovreas L."/>
            <person name="Rohde M."/>
            <person name="Galperin M.Y."/>
            <person name="Jogler C."/>
        </authorList>
    </citation>
    <scope>NUCLEOTIDE SEQUENCE [LARGE SCALE GENOMIC DNA]</scope>
    <source>
        <strain evidence="20 21">CA12</strain>
    </source>
</reference>
<evidence type="ECO:0000256" key="5">
    <source>
        <dbReference type="ARBA" id="ARBA00022519"/>
    </source>
</evidence>
<evidence type="ECO:0000256" key="8">
    <source>
        <dbReference type="ARBA" id="ARBA00022692"/>
    </source>
</evidence>
<keyword evidence="5" id="KW-0997">Cell inner membrane</keyword>
<dbReference type="Gene3D" id="3.40.50.2300">
    <property type="match status" value="2"/>
</dbReference>
<dbReference type="AlphaFoldDB" id="A0A517P6L8"/>
<dbReference type="InterPro" id="IPR013655">
    <property type="entry name" value="PAS_fold_3"/>
</dbReference>
<dbReference type="GO" id="GO:0000166">
    <property type="term" value="F:nucleotide binding"/>
    <property type="evidence" value="ECO:0007669"/>
    <property type="project" value="UniProtKB-KW"/>
</dbReference>
<feature type="domain" description="Response regulatory" evidence="17">
    <location>
        <begin position="7"/>
        <end position="123"/>
    </location>
</feature>
<evidence type="ECO:0000256" key="7">
    <source>
        <dbReference type="ARBA" id="ARBA00022679"/>
    </source>
</evidence>
<dbReference type="InterPro" id="IPR003018">
    <property type="entry name" value="GAF"/>
</dbReference>
<organism evidence="20 21">
    <name type="scientific">Alienimonas californiensis</name>
    <dbReference type="NCBI Taxonomy" id="2527989"/>
    <lineage>
        <taxon>Bacteria</taxon>
        <taxon>Pseudomonadati</taxon>
        <taxon>Planctomycetota</taxon>
        <taxon>Planctomycetia</taxon>
        <taxon>Planctomycetales</taxon>
        <taxon>Planctomycetaceae</taxon>
        <taxon>Alienimonas</taxon>
    </lineage>
</organism>
<dbReference type="Gene3D" id="3.30.450.20">
    <property type="entry name" value="PAS domain"/>
    <property type="match status" value="3"/>
</dbReference>
<dbReference type="CDD" id="cd00156">
    <property type="entry name" value="REC"/>
    <property type="match status" value="1"/>
</dbReference>
<dbReference type="InterPro" id="IPR003594">
    <property type="entry name" value="HATPase_dom"/>
</dbReference>
<feature type="domain" description="Response regulatory" evidence="17">
    <location>
        <begin position="963"/>
        <end position="1079"/>
    </location>
</feature>
<dbReference type="InterPro" id="IPR005467">
    <property type="entry name" value="His_kinase_dom"/>
</dbReference>
<keyword evidence="12" id="KW-1133">Transmembrane helix</keyword>
<dbReference type="PROSITE" id="PS50113">
    <property type="entry name" value="PAC"/>
    <property type="match status" value="3"/>
</dbReference>
<evidence type="ECO:0000256" key="12">
    <source>
        <dbReference type="ARBA" id="ARBA00022989"/>
    </source>
</evidence>
<keyword evidence="6 14" id="KW-0597">Phosphoprotein</keyword>
<dbReference type="InterPro" id="IPR003661">
    <property type="entry name" value="HisK_dim/P_dom"/>
</dbReference>
<dbReference type="SUPFAM" id="SSF55874">
    <property type="entry name" value="ATPase domain of HSP90 chaperone/DNA topoisomerase II/histidine kinase"/>
    <property type="match status" value="1"/>
</dbReference>
<dbReference type="InterPro" id="IPR011006">
    <property type="entry name" value="CheY-like_superfamily"/>
</dbReference>
<dbReference type="PANTHER" id="PTHR43547:SF2">
    <property type="entry name" value="HYBRID SIGNAL TRANSDUCTION HISTIDINE KINASE C"/>
    <property type="match status" value="1"/>
</dbReference>
<keyword evidence="4" id="KW-1003">Cell membrane</keyword>
<evidence type="ECO:0000259" key="16">
    <source>
        <dbReference type="PROSITE" id="PS50109"/>
    </source>
</evidence>
<dbReference type="SUPFAM" id="SSF55781">
    <property type="entry name" value="GAF domain-like"/>
    <property type="match status" value="1"/>
</dbReference>
<dbReference type="InterPro" id="IPR036890">
    <property type="entry name" value="HATPase_C_sf"/>
</dbReference>
<dbReference type="InterPro" id="IPR029016">
    <property type="entry name" value="GAF-like_dom_sf"/>
</dbReference>
<dbReference type="OrthoDB" id="3272385at2"/>
<dbReference type="PRINTS" id="PR00344">
    <property type="entry name" value="BCTRLSENSOR"/>
</dbReference>
<feature type="modified residue" description="4-aspartylphosphate" evidence="14">
    <location>
        <position position="58"/>
    </location>
</feature>
<dbReference type="SMART" id="SM00387">
    <property type="entry name" value="HATPase_c"/>
    <property type="match status" value="1"/>
</dbReference>
<keyword evidence="7 20" id="KW-0808">Transferase</keyword>
<dbReference type="GO" id="GO:0005886">
    <property type="term" value="C:plasma membrane"/>
    <property type="evidence" value="ECO:0007669"/>
    <property type="project" value="UniProtKB-SubCell"/>
</dbReference>
<evidence type="ECO:0000256" key="10">
    <source>
        <dbReference type="ARBA" id="ARBA00022741"/>
    </source>
</evidence>
<dbReference type="InterPro" id="IPR001610">
    <property type="entry name" value="PAC"/>
</dbReference>
<feature type="domain" description="PAS" evidence="18">
    <location>
        <begin position="141"/>
        <end position="212"/>
    </location>
</feature>
<feature type="region of interest" description="Disordered" evidence="15">
    <location>
        <begin position="1077"/>
        <end position="1098"/>
    </location>
</feature>
<dbReference type="CDD" id="cd00130">
    <property type="entry name" value="PAS"/>
    <property type="match status" value="3"/>
</dbReference>
<evidence type="ECO:0000256" key="1">
    <source>
        <dbReference type="ARBA" id="ARBA00000085"/>
    </source>
</evidence>
<dbReference type="Gene3D" id="2.10.70.100">
    <property type="match status" value="2"/>
</dbReference>
<dbReference type="SMART" id="SM00065">
    <property type="entry name" value="GAF"/>
    <property type="match status" value="1"/>
</dbReference>
<sequence>MPPETYAVLHLEASDRDAALVRGRLEQAGLAVRVERATDREGFESRLREGRHDLILSDEQVPTLGGLAALRLARERRPDAPFLFVVAETGEDFAVETLRQGATDYLVKERLARLPAAVERAVTEAREHAEREHAAAALRASEARKSAILDAALDAVISIDHEGKVVEFNPAAERICGYRREEALGRELAELIVPPALRERHRRGLAHYLATGEGPVLNRRIELPAMRADGSEFPVELSITPIEGQGAPLFIGYLRDVTERKRTEERLRTSEGQLRFLDALGEAMRAEADPAAVMAAATRRLGEHLGVTRCAYADLEPDNDRFTIRDDWRTTGATTTAGTYRLNLFGARAAAEIRAGRTLIVRDVDAEFDAADGGAAMFNAIGIKAIVCCPLVKDGRLRAMMAVHQATPRDWTADEIGLVGEAAERSWAHIERVRSAAALRESEERLRIAVEAAKLGQWTLDLPTNELTCSDGCKANYGRQPGDRFTVEDLWQSVHPDDQDRVRADVRQAIDLRTDYDVEYRVAWPDGEERWIMVRGRAVYAADGAPQALTGVTLDITARKRAEAEIRESRERLAFALEAADLGQWDLNLNDRTAGRTPRHDQIFGYDAPLPEWTYQMFLEHVLPEDRPAVDASFQEAQAVGTAWEVECRIRRADGAERWIWTKALFRRNPDRRIGRLLGIVGDMTERKQAEEALRRIAAELSEADRRKDEFLATLAHELRNPLAPIRTGLEVLRLAENDPATVGTVRDTMERQVQQLAHLIDDLMDVSRITRGKFQLRTRRVTLAEVARSALEAARPFVDEAGHELTVALPEEPVELEADPHRLAQVLSNLLNNAAKYTPRGGRIALTAERRGGEAVVTVADNGLGIPADSLSRIFEMFAQIDRESATEASETGLGIGLTLVRSLVEMHGGRVEVHSEGAGRGSEFRVRLPIAGGPPAAVPQAAPETDAAADSEGAADAPARRVLVVDDNKAAARMLGRVLGMLGHEVHLAHDGVEAIEAAGAVRPDLALMDLGMPNLNGYEAARRIRDEPWGAEMVLVALTGWGQEEDRRRTREAGFDRHLVKPVEPAVLQQLLAQLRRPADRAAPTQPSQPNDRRA</sequence>
<evidence type="ECO:0000256" key="11">
    <source>
        <dbReference type="ARBA" id="ARBA00022777"/>
    </source>
</evidence>
<dbReference type="EC" id="2.7.13.3" evidence="3"/>
<keyword evidence="13" id="KW-0472">Membrane</keyword>
<dbReference type="Gene3D" id="3.30.450.40">
    <property type="match status" value="1"/>
</dbReference>
<evidence type="ECO:0000313" key="20">
    <source>
        <dbReference type="EMBL" id="QDT15017.1"/>
    </source>
</evidence>
<evidence type="ECO:0000256" key="4">
    <source>
        <dbReference type="ARBA" id="ARBA00022475"/>
    </source>
</evidence>
<protein>
    <recommendedName>
        <fullName evidence="3">histidine kinase</fullName>
        <ecNumber evidence="3">2.7.13.3</ecNumber>
    </recommendedName>
</protein>
<proteinExistence type="predicted"/>
<dbReference type="Gene3D" id="1.10.287.130">
    <property type="match status" value="1"/>
</dbReference>
<dbReference type="SMART" id="SM00388">
    <property type="entry name" value="HisKA"/>
    <property type="match status" value="1"/>
</dbReference>
<dbReference type="Pfam" id="PF01590">
    <property type="entry name" value="GAF"/>
    <property type="match status" value="1"/>
</dbReference>
<dbReference type="NCBIfam" id="TIGR00229">
    <property type="entry name" value="sensory_box"/>
    <property type="match status" value="3"/>
</dbReference>
<evidence type="ECO:0000259" key="17">
    <source>
        <dbReference type="PROSITE" id="PS50110"/>
    </source>
</evidence>
<evidence type="ECO:0000256" key="15">
    <source>
        <dbReference type="SAM" id="MobiDB-lite"/>
    </source>
</evidence>
<dbReference type="FunFam" id="2.10.70.100:FF:000001">
    <property type="entry name" value="Sensory transduction histidine kinase"/>
    <property type="match status" value="1"/>
</dbReference>
<dbReference type="CDD" id="cd17580">
    <property type="entry name" value="REC_2_DhkD-like"/>
    <property type="match status" value="1"/>
</dbReference>
<keyword evidence="9" id="KW-0677">Repeat</keyword>
<dbReference type="InterPro" id="IPR000014">
    <property type="entry name" value="PAS"/>
</dbReference>
<dbReference type="PROSITE" id="PS50109">
    <property type="entry name" value="HIS_KIN"/>
    <property type="match status" value="1"/>
</dbReference>
<feature type="compositionally biased region" description="Low complexity" evidence="15">
    <location>
        <begin position="1077"/>
        <end position="1087"/>
    </location>
</feature>
<dbReference type="InterPro" id="IPR004358">
    <property type="entry name" value="Sig_transdc_His_kin-like_C"/>
</dbReference>
<feature type="region of interest" description="Disordered" evidence="15">
    <location>
        <begin position="937"/>
        <end position="956"/>
    </location>
</feature>
<feature type="modified residue" description="4-aspartylphosphate" evidence="14">
    <location>
        <position position="1012"/>
    </location>
</feature>
<dbReference type="InterPro" id="IPR000700">
    <property type="entry name" value="PAS-assoc_C"/>
</dbReference>